<proteinExistence type="predicted"/>
<sequence length="141" mass="16526">MKNRVIFFIIILFLFSFLNSCASIKENKQKDIFLQQFINNDGIINSLESFYSGETITIYDENKVLVKAGKTFNTASKRVDIVILKPQNNQYITIKNFILNRNLTCLTFLNSDREEGIVIYLKRRDNNDEWKISNMLKQGTR</sequence>
<comment type="caution">
    <text evidence="1">The sequence shown here is derived from an EMBL/GenBank/DDBJ whole genome shotgun (WGS) entry which is preliminary data.</text>
</comment>
<evidence type="ECO:0000313" key="1">
    <source>
        <dbReference type="EMBL" id="OCA73710.1"/>
    </source>
</evidence>
<reference evidence="2" key="1">
    <citation type="submission" date="2016-07" db="EMBL/GenBank/DDBJ databases">
        <authorList>
            <person name="Florea S."/>
            <person name="Webb J.S."/>
            <person name="Jaromczyk J."/>
            <person name="Schardl C.L."/>
        </authorList>
    </citation>
    <scope>NUCLEOTIDE SEQUENCE [LARGE SCALE GENOMIC DNA]</scope>
    <source>
        <strain evidence="2">CC-VM-7</strain>
    </source>
</reference>
<dbReference type="STRING" id="651561.BBI00_04840"/>
<protein>
    <recommendedName>
        <fullName evidence="3">DUF4348 domain-containing protein</fullName>
    </recommendedName>
</protein>
<organism evidence="1 2">
    <name type="scientific">Chryseobacterium arthrosphaerae</name>
    <dbReference type="NCBI Taxonomy" id="651561"/>
    <lineage>
        <taxon>Bacteria</taxon>
        <taxon>Pseudomonadati</taxon>
        <taxon>Bacteroidota</taxon>
        <taxon>Flavobacteriia</taxon>
        <taxon>Flavobacteriales</taxon>
        <taxon>Weeksellaceae</taxon>
        <taxon>Chryseobacterium group</taxon>
        <taxon>Chryseobacterium</taxon>
    </lineage>
</organism>
<accession>A0A1B8ZQ44</accession>
<evidence type="ECO:0000313" key="2">
    <source>
        <dbReference type="Proteomes" id="UP000093432"/>
    </source>
</evidence>
<gene>
    <name evidence="1" type="ORF">BBI00_04840</name>
</gene>
<evidence type="ECO:0008006" key="3">
    <source>
        <dbReference type="Google" id="ProtNLM"/>
    </source>
</evidence>
<dbReference type="Proteomes" id="UP000093432">
    <property type="component" value="Unassembled WGS sequence"/>
</dbReference>
<dbReference type="EMBL" id="MAYG01000001">
    <property type="protein sequence ID" value="OCA73710.1"/>
    <property type="molecule type" value="Genomic_DNA"/>
</dbReference>
<dbReference type="AlphaFoldDB" id="A0A1B8ZQ44"/>
<name>A0A1B8ZQ44_9FLAO</name>
<dbReference type="RefSeq" id="WP_065397709.1">
    <property type="nucleotide sequence ID" value="NZ_JBOBHV010000002.1"/>
</dbReference>